<feature type="region of interest" description="Disordered" evidence="2">
    <location>
        <begin position="351"/>
        <end position="408"/>
    </location>
</feature>
<protein>
    <submittedName>
        <fullName evidence="3">Uncharacterized protein</fullName>
    </submittedName>
</protein>
<evidence type="ECO:0000256" key="1">
    <source>
        <dbReference type="SAM" id="Coils"/>
    </source>
</evidence>
<name>A0A7N0TUD0_KALFE</name>
<dbReference type="Proteomes" id="UP000594263">
    <property type="component" value="Unplaced"/>
</dbReference>
<organism evidence="3 4">
    <name type="scientific">Kalanchoe fedtschenkoi</name>
    <name type="common">Lavender scallops</name>
    <name type="synonym">South American air plant</name>
    <dbReference type="NCBI Taxonomy" id="63787"/>
    <lineage>
        <taxon>Eukaryota</taxon>
        <taxon>Viridiplantae</taxon>
        <taxon>Streptophyta</taxon>
        <taxon>Embryophyta</taxon>
        <taxon>Tracheophyta</taxon>
        <taxon>Spermatophyta</taxon>
        <taxon>Magnoliopsida</taxon>
        <taxon>eudicotyledons</taxon>
        <taxon>Gunneridae</taxon>
        <taxon>Pentapetalae</taxon>
        <taxon>Saxifragales</taxon>
        <taxon>Crassulaceae</taxon>
        <taxon>Kalanchoe</taxon>
    </lineage>
</organism>
<reference evidence="3" key="1">
    <citation type="submission" date="2021-01" db="UniProtKB">
        <authorList>
            <consortium name="EnsemblPlants"/>
        </authorList>
    </citation>
    <scope>IDENTIFICATION</scope>
</reference>
<proteinExistence type="predicted"/>
<evidence type="ECO:0000313" key="4">
    <source>
        <dbReference type="Proteomes" id="UP000594263"/>
    </source>
</evidence>
<accession>A0A7N0TUD0</accession>
<dbReference type="OMA" id="SYMSDWC"/>
<feature type="compositionally biased region" description="Low complexity" evidence="2">
    <location>
        <begin position="351"/>
        <end position="362"/>
    </location>
</feature>
<dbReference type="PANTHER" id="PTHR35507:SF1">
    <property type="entry name" value="TMF_TATA_BD DOMAIN-CONTAINING PROTEIN"/>
    <property type="match status" value="1"/>
</dbReference>
<keyword evidence="4" id="KW-1185">Reference proteome</keyword>
<dbReference type="Gramene" id="Kaladp0045s0235.1.v1.1">
    <property type="protein sequence ID" value="Kaladp0045s0235.1.v1.1"/>
    <property type="gene ID" value="Kaladp0045s0235.v1.1"/>
</dbReference>
<dbReference type="PANTHER" id="PTHR35507">
    <property type="entry name" value="OS09G0488600 PROTEIN"/>
    <property type="match status" value="1"/>
</dbReference>
<feature type="coiled-coil region" evidence="1">
    <location>
        <begin position="250"/>
        <end position="309"/>
    </location>
</feature>
<keyword evidence="1" id="KW-0175">Coiled coil</keyword>
<evidence type="ECO:0000313" key="3">
    <source>
        <dbReference type="EnsemblPlants" id="Kaladp0045s0235.1.v1.1"/>
    </source>
</evidence>
<evidence type="ECO:0000256" key="2">
    <source>
        <dbReference type="SAM" id="MobiDB-lite"/>
    </source>
</evidence>
<sequence>MDDPSDDYHHFFRPAQSALVSLSPFAPFPASSPAPRRLSSRFVERSQPVAAARKLAWVSLQGRIVGAEEASSARVIGGGLSKDEAVAWEMFTPMHRILVVAVVAVAAAQSTKNREIRRLKQSVDLRDQVMSVMQQKLDNLCEQVNYFKEQPLGGVNMLSMKNAKILSHEASDSENAGASGSNCPGNGRGSLSYACSMVGIQGNSSRKGSKEYDLLNNEYPFHVDDLQEERRMSSLSDWASSVTSSSDFQLVSLEQELQNLKQQCQEKDVTIQELSQYLKSVDVYSSKRVMELENVIRRKNNMIGKLRKDMMVLDHKVMHLTRAKRPSTSDSTSSICKFPLMSDNVLYDMDSTTSPSSGSDCSCETKPPTTRNLHTSNKTQVSVTTTSGEHKSEVKSPVKFADHNHSRSSFRQIRKMSMNQIPSKSEKAKAFRCI</sequence>
<feature type="compositionally biased region" description="Basic and acidic residues" evidence="2">
    <location>
        <begin position="388"/>
        <end position="405"/>
    </location>
</feature>
<feature type="compositionally biased region" description="Polar residues" evidence="2">
    <location>
        <begin position="367"/>
        <end position="387"/>
    </location>
</feature>
<dbReference type="EnsemblPlants" id="Kaladp0045s0235.1.v1.1">
    <property type="protein sequence ID" value="Kaladp0045s0235.1.v1.1"/>
    <property type="gene ID" value="Kaladp0045s0235.v1.1"/>
</dbReference>
<dbReference type="AlphaFoldDB" id="A0A7N0TUD0"/>